<dbReference type="Pfam" id="PF00239">
    <property type="entry name" value="Resolvase"/>
    <property type="match status" value="1"/>
</dbReference>
<dbReference type="PROSITE" id="PS51736">
    <property type="entry name" value="RECOMBINASES_3"/>
    <property type="match status" value="1"/>
</dbReference>
<dbReference type="SUPFAM" id="SSF53041">
    <property type="entry name" value="Resolvase-like"/>
    <property type="match status" value="1"/>
</dbReference>
<dbReference type="AlphaFoldDB" id="A0A174HFG8"/>
<dbReference type="EMBL" id="CZAL01000001">
    <property type="protein sequence ID" value="CUO71870.1"/>
    <property type="molecule type" value="Genomic_DNA"/>
</dbReference>
<protein>
    <submittedName>
        <fullName evidence="3">Resolvase, N terminal domain</fullName>
    </submittedName>
</protein>
<feature type="domain" description="Resolvase/invertase-type recombinase catalytic" evidence="1">
    <location>
        <begin position="61"/>
        <end position="216"/>
    </location>
</feature>
<dbReference type="PROSITE" id="PS51737">
    <property type="entry name" value="RECOMBINASE_DNA_BIND"/>
    <property type="match status" value="1"/>
</dbReference>
<dbReference type="PANTHER" id="PTHR30461:SF23">
    <property type="entry name" value="DNA RECOMBINASE-RELATED"/>
    <property type="match status" value="1"/>
</dbReference>
<dbReference type="InterPro" id="IPR006119">
    <property type="entry name" value="Resolv_N"/>
</dbReference>
<organism evidence="3 4">
    <name type="scientific">Fusicatenibacter saccharivorans</name>
    <dbReference type="NCBI Taxonomy" id="1150298"/>
    <lineage>
        <taxon>Bacteria</taxon>
        <taxon>Bacillati</taxon>
        <taxon>Bacillota</taxon>
        <taxon>Clostridia</taxon>
        <taxon>Lachnospirales</taxon>
        <taxon>Lachnospiraceae</taxon>
        <taxon>Fusicatenibacter</taxon>
    </lineage>
</organism>
<evidence type="ECO:0000313" key="4">
    <source>
        <dbReference type="Proteomes" id="UP000095709"/>
    </source>
</evidence>
<reference evidence="3 4" key="1">
    <citation type="submission" date="2015-09" db="EMBL/GenBank/DDBJ databases">
        <authorList>
            <consortium name="Pathogen Informatics"/>
        </authorList>
    </citation>
    <scope>NUCLEOTIDE SEQUENCE [LARGE SCALE GENOMIC DNA]</scope>
    <source>
        <strain evidence="3 4">2789STDY5834885</strain>
    </source>
</reference>
<dbReference type="GO" id="GO:0000150">
    <property type="term" value="F:DNA strand exchange activity"/>
    <property type="evidence" value="ECO:0007669"/>
    <property type="project" value="InterPro"/>
</dbReference>
<feature type="domain" description="Recombinase" evidence="2">
    <location>
        <begin position="224"/>
        <end position="348"/>
    </location>
</feature>
<dbReference type="InterPro" id="IPR036162">
    <property type="entry name" value="Resolvase-like_N_sf"/>
</dbReference>
<dbReference type="Gene3D" id="3.40.50.1390">
    <property type="entry name" value="Resolvase, N-terminal catalytic domain"/>
    <property type="match status" value="1"/>
</dbReference>
<dbReference type="InterPro" id="IPR025827">
    <property type="entry name" value="Zn_ribbon_recom_dom"/>
</dbReference>
<dbReference type="SMART" id="SM00857">
    <property type="entry name" value="Resolvase"/>
    <property type="match status" value="1"/>
</dbReference>
<gene>
    <name evidence="3" type="ORF">ERS852498_00327</name>
</gene>
<evidence type="ECO:0000259" key="2">
    <source>
        <dbReference type="PROSITE" id="PS51737"/>
    </source>
</evidence>
<name>A0A174HFG8_9FIRM</name>
<dbReference type="InterPro" id="IPR038109">
    <property type="entry name" value="DNA_bind_recomb_sf"/>
</dbReference>
<evidence type="ECO:0000259" key="1">
    <source>
        <dbReference type="PROSITE" id="PS51736"/>
    </source>
</evidence>
<dbReference type="InterPro" id="IPR050639">
    <property type="entry name" value="SSR_resolvase"/>
</dbReference>
<dbReference type="Pfam" id="PF07508">
    <property type="entry name" value="Recombinase"/>
    <property type="match status" value="1"/>
</dbReference>
<dbReference type="Pfam" id="PF13408">
    <property type="entry name" value="Zn_ribbon_recom"/>
    <property type="match status" value="1"/>
</dbReference>
<evidence type="ECO:0000313" key="3">
    <source>
        <dbReference type="EMBL" id="CUO71870.1"/>
    </source>
</evidence>
<accession>A0A174HFG8</accession>
<dbReference type="GO" id="GO:0003677">
    <property type="term" value="F:DNA binding"/>
    <property type="evidence" value="ECO:0007669"/>
    <property type="project" value="InterPro"/>
</dbReference>
<dbReference type="PANTHER" id="PTHR30461">
    <property type="entry name" value="DNA-INVERTASE FROM LAMBDOID PROPHAGE"/>
    <property type="match status" value="1"/>
</dbReference>
<sequence>MSKLVEATNGYSLVEAKNDIWYDIASGYGFAVAFSIERGIFMTRKSRKHQYTDGLKSSAPVAVGYIRLSVANKEECSSIENQKFIIECWGEQHQIPISHYYIDNGFSGKRFDRPAFQEMIEDILAGKINCVIVKDLSRLGRDYIITGYYIEVIFPINRVRFVSVNDQFDTIDGITNQERPYSSRIRVPITNAFNEQVSIEIKKKMEATLDMKAQQGIFIGPRAPFGYQKAEDNHDQLIPDPKAAIIVRKIFELAANDIGITAIVRYLNEKEIPTPIQYARANGLSGNYDNGNGNWNSRSVKYILTNRTYTGMLVQGKEKRVVSATHEALVDTNTFDAIQKSFQEKAFNIAKHGQSTENILKGKVICGCCGGKMQRKHGTNHADWYFFTCITKNRLGVDKCTGMYVREEDVLRAIYYQLKLYVKEHFISDSQYKQELMRLNNKIDQSDSQYQEAFRNAVRHYERFVDGEISKDEFRVVQDAANEKKAIRNDIITNKTAYEKQYQVFRKLLKASYKEITLSEIMDCINEIIIYPNKNITVKWAIEF</sequence>
<proteinExistence type="predicted"/>
<dbReference type="Proteomes" id="UP000095709">
    <property type="component" value="Unassembled WGS sequence"/>
</dbReference>
<dbReference type="Gene3D" id="3.90.1750.20">
    <property type="entry name" value="Putative Large Serine Recombinase, Chain B, Domain 2"/>
    <property type="match status" value="1"/>
</dbReference>
<dbReference type="InterPro" id="IPR011109">
    <property type="entry name" value="DNA_bind_recombinase_dom"/>
</dbReference>